<organism evidence="2 3">
    <name type="scientific">Favolaschia claudopus</name>
    <dbReference type="NCBI Taxonomy" id="2862362"/>
    <lineage>
        <taxon>Eukaryota</taxon>
        <taxon>Fungi</taxon>
        <taxon>Dikarya</taxon>
        <taxon>Basidiomycota</taxon>
        <taxon>Agaricomycotina</taxon>
        <taxon>Agaricomycetes</taxon>
        <taxon>Agaricomycetidae</taxon>
        <taxon>Agaricales</taxon>
        <taxon>Marasmiineae</taxon>
        <taxon>Mycenaceae</taxon>
        <taxon>Favolaschia</taxon>
    </lineage>
</organism>
<sequence>MPHSSHSLEDNNAGGANESITQIGIEGGNESITIDPKQPDAEGNMILPDGPADEGHPAASNIPPSGGVSTSDITAQRWLEPRIAIGTRNSAQERAVDPTDESQREGPGRSRTTPEPPERTKSCCAKLGDHLVKCFRHMDFRT</sequence>
<evidence type="ECO:0000313" key="3">
    <source>
        <dbReference type="Proteomes" id="UP001362999"/>
    </source>
</evidence>
<proteinExistence type="predicted"/>
<name>A0AAW0BXW8_9AGAR</name>
<dbReference type="AlphaFoldDB" id="A0AAW0BXW8"/>
<feature type="compositionally biased region" description="Basic and acidic residues" evidence="1">
    <location>
        <begin position="94"/>
        <end position="108"/>
    </location>
</feature>
<comment type="caution">
    <text evidence="2">The sequence shown here is derived from an EMBL/GenBank/DDBJ whole genome shotgun (WGS) entry which is preliminary data.</text>
</comment>
<reference evidence="2 3" key="1">
    <citation type="journal article" date="2024" name="J Genomics">
        <title>Draft genome sequencing and assembly of Favolaschia claudopus CIRM-BRFM 2984 isolated from oak limbs.</title>
        <authorList>
            <person name="Navarro D."/>
            <person name="Drula E."/>
            <person name="Chaduli D."/>
            <person name="Cazenave R."/>
            <person name="Ahrendt S."/>
            <person name="Wang J."/>
            <person name="Lipzen A."/>
            <person name="Daum C."/>
            <person name="Barry K."/>
            <person name="Grigoriev I.V."/>
            <person name="Favel A."/>
            <person name="Rosso M.N."/>
            <person name="Martin F."/>
        </authorList>
    </citation>
    <scope>NUCLEOTIDE SEQUENCE [LARGE SCALE GENOMIC DNA]</scope>
    <source>
        <strain evidence="2 3">CIRM-BRFM 2984</strain>
    </source>
</reference>
<evidence type="ECO:0000313" key="2">
    <source>
        <dbReference type="EMBL" id="KAK7030084.1"/>
    </source>
</evidence>
<gene>
    <name evidence="2" type="ORF">R3P38DRAFT_3189037</name>
</gene>
<evidence type="ECO:0000256" key="1">
    <source>
        <dbReference type="SAM" id="MobiDB-lite"/>
    </source>
</evidence>
<accession>A0AAW0BXW8</accession>
<keyword evidence="3" id="KW-1185">Reference proteome</keyword>
<dbReference type="Proteomes" id="UP001362999">
    <property type="component" value="Unassembled WGS sequence"/>
</dbReference>
<dbReference type="EMBL" id="JAWWNJ010000026">
    <property type="protein sequence ID" value="KAK7030084.1"/>
    <property type="molecule type" value="Genomic_DNA"/>
</dbReference>
<protein>
    <submittedName>
        <fullName evidence="2">Uncharacterized protein</fullName>
    </submittedName>
</protein>
<feature type="region of interest" description="Disordered" evidence="1">
    <location>
        <begin position="1"/>
        <end position="122"/>
    </location>
</feature>